<dbReference type="EMBL" id="JAJNDB010000004">
    <property type="protein sequence ID" value="MCD2195446.1"/>
    <property type="molecule type" value="Genomic_DNA"/>
</dbReference>
<organism evidence="1 2">
    <name type="scientific">Actinomycetospora endophytica</name>
    <dbReference type="NCBI Taxonomy" id="2291215"/>
    <lineage>
        <taxon>Bacteria</taxon>
        <taxon>Bacillati</taxon>
        <taxon>Actinomycetota</taxon>
        <taxon>Actinomycetes</taxon>
        <taxon>Pseudonocardiales</taxon>
        <taxon>Pseudonocardiaceae</taxon>
        <taxon>Actinomycetospora</taxon>
    </lineage>
</organism>
<evidence type="ECO:0000313" key="1">
    <source>
        <dbReference type="EMBL" id="MCD2195446.1"/>
    </source>
</evidence>
<proteinExistence type="predicted"/>
<dbReference type="InterPro" id="IPR006764">
    <property type="entry name" value="SAM_dep_MeTrfase_SAV2177_type"/>
</dbReference>
<dbReference type="SUPFAM" id="SSF53335">
    <property type="entry name" value="S-adenosyl-L-methionine-dependent methyltransferases"/>
    <property type="match status" value="1"/>
</dbReference>
<dbReference type="Pfam" id="PF04672">
    <property type="entry name" value="Methyltransf_19"/>
    <property type="match status" value="1"/>
</dbReference>
<comment type="caution">
    <text evidence="1">The sequence shown here is derived from an EMBL/GenBank/DDBJ whole genome shotgun (WGS) entry which is preliminary data.</text>
</comment>
<name>A0ABS8PDG5_9PSEU</name>
<keyword evidence="1" id="KW-0489">Methyltransferase</keyword>
<dbReference type="Gene3D" id="3.40.50.150">
    <property type="entry name" value="Vaccinia Virus protein VP39"/>
    <property type="match status" value="1"/>
</dbReference>
<sequence>MGDDFLEAGIDFERANAARIYDYILGGSHNFAVDREQAARTMAAYPDITRSAQANRAFLGSVVRWCLERGIDQFLDLGSGVPTVGNVHEIAHAIDPGVRIAYVDFEPVAVAHAQEITADLPSVTVTRADVRDPESVFAAPGSPACSISRGRSGCSWWRSCTS</sequence>
<dbReference type="Proteomes" id="UP001199469">
    <property type="component" value="Unassembled WGS sequence"/>
</dbReference>
<evidence type="ECO:0000313" key="2">
    <source>
        <dbReference type="Proteomes" id="UP001199469"/>
    </source>
</evidence>
<gene>
    <name evidence="1" type="ORF">LQ327_18915</name>
</gene>
<reference evidence="1 2" key="1">
    <citation type="submission" date="2021-11" db="EMBL/GenBank/DDBJ databases">
        <title>Draft genome sequence of Actinomycetospora sp. SF1 isolated from the rhizosphere soil.</title>
        <authorList>
            <person name="Duangmal K."/>
            <person name="Chantavorakit T."/>
        </authorList>
    </citation>
    <scope>NUCLEOTIDE SEQUENCE [LARGE SCALE GENOMIC DNA]</scope>
    <source>
        <strain evidence="1 2">TBRC 5722</strain>
    </source>
</reference>
<dbReference type="GO" id="GO:0008168">
    <property type="term" value="F:methyltransferase activity"/>
    <property type="evidence" value="ECO:0007669"/>
    <property type="project" value="UniProtKB-KW"/>
</dbReference>
<protein>
    <submittedName>
        <fullName evidence="1">SAM-dependent methyltransferase</fullName>
    </submittedName>
</protein>
<keyword evidence="1" id="KW-0808">Transferase</keyword>
<accession>A0ABS8PDG5</accession>
<dbReference type="InterPro" id="IPR029063">
    <property type="entry name" value="SAM-dependent_MTases_sf"/>
</dbReference>
<dbReference type="GO" id="GO:0032259">
    <property type="term" value="P:methylation"/>
    <property type="evidence" value="ECO:0007669"/>
    <property type="project" value="UniProtKB-KW"/>
</dbReference>
<keyword evidence="2" id="KW-1185">Reference proteome</keyword>